<organism evidence="1 2">
    <name type="scientific">Tectimicrobiota bacterium</name>
    <dbReference type="NCBI Taxonomy" id="2528274"/>
    <lineage>
        <taxon>Bacteria</taxon>
        <taxon>Pseudomonadati</taxon>
        <taxon>Nitrospinota/Tectimicrobiota group</taxon>
        <taxon>Candidatus Tectimicrobiota</taxon>
    </lineage>
</organism>
<protein>
    <recommendedName>
        <fullName evidence="3">(Fe-S)-binding protein</fullName>
    </recommendedName>
</protein>
<evidence type="ECO:0000313" key="1">
    <source>
        <dbReference type="EMBL" id="MBI4250985.1"/>
    </source>
</evidence>
<proteinExistence type="predicted"/>
<dbReference type="EMBL" id="JACQRX010000038">
    <property type="protein sequence ID" value="MBI4250985.1"/>
    <property type="molecule type" value="Genomic_DNA"/>
</dbReference>
<sequence length="49" mass="5084">LFPAIRKGGEEAGVIANGVSCRQQIAKGTGRKARHVAEVLAGALEERPA</sequence>
<evidence type="ECO:0008006" key="3">
    <source>
        <dbReference type="Google" id="ProtNLM"/>
    </source>
</evidence>
<gene>
    <name evidence="1" type="ORF">HY618_00865</name>
</gene>
<name>A0A932ZUU9_UNCTE</name>
<feature type="non-terminal residue" evidence="1">
    <location>
        <position position="1"/>
    </location>
</feature>
<evidence type="ECO:0000313" key="2">
    <source>
        <dbReference type="Proteomes" id="UP000752292"/>
    </source>
</evidence>
<dbReference type="AlphaFoldDB" id="A0A932ZUU9"/>
<comment type="caution">
    <text evidence="1">The sequence shown here is derived from an EMBL/GenBank/DDBJ whole genome shotgun (WGS) entry which is preliminary data.</text>
</comment>
<dbReference type="Proteomes" id="UP000752292">
    <property type="component" value="Unassembled WGS sequence"/>
</dbReference>
<reference evidence="1" key="1">
    <citation type="submission" date="2020-07" db="EMBL/GenBank/DDBJ databases">
        <title>Huge and variable diversity of episymbiotic CPR bacteria and DPANN archaea in groundwater ecosystems.</title>
        <authorList>
            <person name="He C.Y."/>
            <person name="Keren R."/>
            <person name="Whittaker M."/>
            <person name="Farag I.F."/>
            <person name="Doudna J."/>
            <person name="Cate J.H.D."/>
            <person name="Banfield J.F."/>
        </authorList>
    </citation>
    <scope>NUCLEOTIDE SEQUENCE</scope>
    <source>
        <strain evidence="1">NC_groundwater_1370_Ag_S-0.2um_69_93</strain>
    </source>
</reference>
<accession>A0A932ZUU9</accession>